<dbReference type="RefSeq" id="WP_026099278.1">
    <property type="nucleotide sequence ID" value="NZ_KB235933.1"/>
</dbReference>
<keyword evidence="11" id="KW-0115">cAMP biosynthesis</keyword>
<dbReference type="Gene3D" id="3.30.70.1230">
    <property type="entry name" value="Nucleotide cyclase"/>
    <property type="match status" value="1"/>
</dbReference>
<keyword evidence="13 18" id="KW-0456">Lyase</keyword>
<dbReference type="GO" id="GO:0046872">
    <property type="term" value="F:metal ion binding"/>
    <property type="evidence" value="ECO:0007669"/>
    <property type="project" value="UniProtKB-KW"/>
</dbReference>
<dbReference type="eggNOG" id="COG2114">
    <property type="taxonomic scope" value="Bacteria"/>
</dbReference>
<evidence type="ECO:0000313" key="23">
    <source>
        <dbReference type="Proteomes" id="UP000034681"/>
    </source>
</evidence>
<dbReference type="InterPro" id="IPR001789">
    <property type="entry name" value="Sig_transdc_resp-reg_receiver"/>
</dbReference>
<dbReference type="GO" id="GO:0006171">
    <property type="term" value="P:cAMP biosynthetic process"/>
    <property type="evidence" value="ECO:0007669"/>
    <property type="project" value="UniProtKB-KW"/>
</dbReference>
<feature type="coiled-coil region" evidence="19">
    <location>
        <begin position="125"/>
        <end position="169"/>
    </location>
</feature>
<evidence type="ECO:0000256" key="4">
    <source>
        <dbReference type="ARBA" id="ARBA00021420"/>
    </source>
</evidence>
<keyword evidence="10" id="KW-1133">Transmembrane helix</keyword>
<keyword evidence="8" id="KW-0067">ATP-binding</keyword>
<comment type="subunit">
    <text evidence="16">Homodimer. Can also exist as monomer.</text>
</comment>
<dbReference type="PROSITE" id="PS00452">
    <property type="entry name" value="GUANYLATE_CYCLASE_1"/>
    <property type="match status" value="1"/>
</dbReference>
<evidence type="ECO:0000256" key="13">
    <source>
        <dbReference type="ARBA" id="ARBA00023239"/>
    </source>
</evidence>
<evidence type="ECO:0000256" key="8">
    <source>
        <dbReference type="ARBA" id="ARBA00022840"/>
    </source>
</evidence>
<dbReference type="SMART" id="SM00448">
    <property type="entry name" value="REC"/>
    <property type="match status" value="1"/>
</dbReference>
<evidence type="ECO:0000256" key="16">
    <source>
        <dbReference type="ARBA" id="ARBA00064436"/>
    </source>
</evidence>
<dbReference type="PROSITE" id="PS50125">
    <property type="entry name" value="GUANYLATE_CYCLASE_2"/>
    <property type="match status" value="1"/>
</dbReference>
<dbReference type="Pfam" id="PF00211">
    <property type="entry name" value="Guanylate_cyc"/>
    <property type="match status" value="1"/>
</dbReference>
<name>A0A0M2Q042_PROHO</name>
<evidence type="ECO:0000256" key="11">
    <source>
        <dbReference type="ARBA" id="ARBA00022998"/>
    </source>
</evidence>
<evidence type="ECO:0000259" key="21">
    <source>
        <dbReference type="PROSITE" id="PS50125"/>
    </source>
</evidence>
<organism evidence="22 23">
    <name type="scientific">Prochlorothrix hollandica PCC 9006 = CALU 1027</name>
    <dbReference type="NCBI Taxonomy" id="317619"/>
    <lineage>
        <taxon>Bacteria</taxon>
        <taxon>Bacillati</taxon>
        <taxon>Cyanobacteriota</taxon>
        <taxon>Cyanophyceae</taxon>
        <taxon>Prochlorotrichales</taxon>
        <taxon>Prochlorotrichaceae</taxon>
        <taxon>Prochlorothrix</taxon>
    </lineage>
</organism>
<keyword evidence="17" id="KW-0597">Phosphoprotein</keyword>
<keyword evidence="12" id="KW-0472">Membrane</keyword>
<dbReference type="CDD" id="cd07302">
    <property type="entry name" value="CHD"/>
    <property type="match status" value="1"/>
</dbReference>
<evidence type="ECO:0000259" key="20">
    <source>
        <dbReference type="PROSITE" id="PS50110"/>
    </source>
</evidence>
<dbReference type="GO" id="GO:0005886">
    <property type="term" value="C:plasma membrane"/>
    <property type="evidence" value="ECO:0007669"/>
    <property type="project" value="UniProtKB-ARBA"/>
</dbReference>
<dbReference type="PANTHER" id="PTHR11920:SF335">
    <property type="entry name" value="GUANYLATE CYCLASE"/>
    <property type="match status" value="1"/>
</dbReference>
<accession>A0A0M2Q042</accession>
<comment type="catalytic activity">
    <reaction evidence="1">
        <text>ATP = 3',5'-cyclic AMP + diphosphate</text>
        <dbReference type="Rhea" id="RHEA:15389"/>
        <dbReference type="ChEBI" id="CHEBI:30616"/>
        <dbReference type="ChEBI" id="CHEBI:33019"/>
        <dbReference type="ChEBI" id="CHEBI:58165"/>
        <dbReference type="EC" id="4.6.1.1"/>
    </reaction>
</comment>
<proteinExistence type="inferred from homology"/>
<dbReference type="InterPro" id="IPR050401">
    <property type="entry name" value="Cyclic_nucleotide_synthase"/>
</dbReference>
<dbReference type="EC" id="4.6.1.1" evidence="3"/>
<evidence type="ECO:0000256" key="9">
    <source>
        <dbReference type="ARBA" id="ARBA00022842"/>
    </source>
</evidence>
<dbReference type="InterPro" id="IPR001054">
    <property type="entry name" value="A/G_cyclase"/>
</dbReference>
<feature type="domain" description="Response regulatory" evidence="20">
    <location>
        <begin position="10"/>
        <end position="126"/>
    </location>
</feature>
<evidence type="ECO:0000256" key="2">
    <source>
        <dbReference type="ARBA" id="ARBA00004370"/>
    </source>
</evidence>
<evidence type="ECO:0000256" key="7">
    <source>
        <dbReference type="ARBA" id="ARBA00022741"/>
    </source>
</evidence>
<feature type="modified residue" description="4-aspartylphosphate" evidence="17">
    <location>
        <position position="59"/>
    </location>
</feature>
<evidence type="ECO:0000256" key="18">
    <source>
        <dbReference type="RuleBase" id="RU000405"/>
    </source>
</evidence>
<evidence type="ECO:0000256" key="6">
    <source>
        <dbReference type="ARBA" id="ARBA00022723"/>
    </source>
</evidence>
<comment type="similarity">
    <text evidence="18">Belongs to the adenylyl cyclase class-4/guanylyl cyclase family.</text>
</comment>
<dbReference type="InterPro" id="IPR029787">
    <property type="entry name" value="Nucleotide_cyclase"/>
</dbReference>
<dbReference type="InterPro" id="IPR011006">
    <property type="entry name" value="CheY-like_superfamily"/>
</dbReference>
<comment type="subcellular location">
    <subcellularLocation>
        <location evidence="2">Membrane</location>
    </subcellularLocation>
</comment>
<dbReference type="AlphaFoldDB" id="A0A0M2Q042"/>
<evidence type="ECO:0000256" key="15">
    <source>
        <dbReference type="ARBA" id="ARBA00032637"/>
    </source>
</evidence>
<evidence type="ECO:0000256" key="12">
    <source>
        <dbReference type="ARBA" id="ARBA00023136"/>
    </source>
</evidence>
<dbReference type="Gene3D" id="3.40.50.2300">
    <property type="match status" value="1"/>
</dbReference>
<dbReference type="Pfam" id="PF00072">
    <property type="entry name" value="Response_reg"/>
    <property type="match status" value="1"/>
</dbReference>
<keyword evidence="6" id="KW-0479">Metal-binding</keyword>
<dbReference type="GO" id="GO:0004016">
    <property type="term" value="F:adenylate cyclase activity"/>
    <property type="evidence" value="ECO:0007669"/>
    <property type="project" value="UniProtKB-EC"/>
</dbReference>
<evidence type="ECO:0000256" key="19">
    <source>
        <dbReference type="SAM" id="Coils"/>
    </source>
</evidence>
<keyword evidence="5" id="KW-0812">Transmembrane</keyword>
<dbReference type="EMBL" id="AJTX02000004">
    <property type="protein sequence ID" value="KKJ00007.1"/>
    <property type="molecule type" value="Genomic_DNA"/>
</dbReference>
<sequence>MQTINPSDSLILVVDDNAVNLHFISMILERQGYQVLTVNSGAAALTVLESCMPDLILLDILMPDLDGYEVCSWLKNNLVTEHLPIIFLSALDAIFDKVKAFEVGGVDYINKPFQAPEVIARINNQLRIQTLQRELQNNNERLQQQIVATQTAEAELRQQKDAADRLLLNILPFPIAQRLKQNQGIIADAFGDVSVLFADLVDFTHLASTKDSKDLVTLLNRIFSCFDDLTESYQLEKIKTIGDAYMVVGGLPLYHENHTTAIAHLAIAMQRCMSQFEFDRSHPIQLRIGINLGPVTAGVIGKKKFSYDLWGDTVNVASRMESNGIPNTIQVTQPVYDRLKTKFCFQKRGDVDIKGRGEMTTYFLLHEADHHAEE</sequence>
<keyword evidence="9" id="KW-0460">Magnesium</keyword>
<dbReference type="PROSITE" id="PS50110">
    <property type="entry name" value="RESPONSE_REGULATORY"/>
    <property type="match status" value="1"/>
</dbReference>
<dbReference type="STRING" id="317619.GCA_000332315_00662"/>
<dbReference type="CDD" id="cd19920">
    <property type="entry name" value="REC_PA4781-like"/>
    <property type="match status" value="1"/>
</dbReference>
<gene>
    <name evidence="22" type="ORF">PROH_09515</name>
</gene>
<comment type="caution">
    <text evidence="22">The sequence shown here is derived from an EMBL/GenBank/DDBJ whole genome shotgun (WGS) entry which is preliminary data.</text>
</comment>
<dbReference type="FunFam" id="3.30.70.1230:FF:000033">
    <property type="entry name" value="Adenylate cyclase"/>
    <property type="match status" value="1"/>
</dbReference>
<dbReference type="SUPFAM" id="SSF55073">
    <property type="entry name" value="Nucleotide cyclase"/>
    <property type="match status" value="1"/>
</dbReference>
<evidence type="ECO:0000256" key="3">
    <source>
        <dbReference type="ARBA" id="ARBA00012201"/>
    </source>
</evidence>
<protein>
    <recommendedName>
        <fullName evidence="4">Adenylate cyclase</fullName>
        <ecNumber evidence="3">4.6.1.1</ecNumber>
    </recommendedName>
    <alternativeName>
        <fullName evidence="14">ATP pyrophosphate-lyase</fullName>
    </alternativeName>
    <alternativeName>
        <fullName evidence="15">Adenylyl cyclase</fullName>
    </alternativeName>
</protein>
<evidence type="ECO:0000256" key="14">
    <source>
        <dbReference type="ARBA" id="ARBA00032597"/>
    </source>
</evidence>
<reference evidence="22" key="1">
    <citation type="submission" date="2012-04" db="EMBL/GenBank/DDBJ databases">
        <authorList>
            <person name="Borisov I.G."/>
            <person name="Ivanikova N.V."/>
            <person name="Pinevich A.V."/>
        </authorList>
    </citation>
    <scope>NUCLEOTIDE SEQUENCE</scope>
    <source>
        <strain evidence="22">CALU 1027</strain>
    </source>
</reference>
<dbReference type="GO" id="GO:0005524">
    <property type="term" value="F:ATP binding"/>
    <property type="evidence" value="ECO:0007669"/>
    <property type="project" value="UniProtKB-KW"/>
</dbReference>
<dbReference type="PANTHER" id="PTHR11920">
    <property type="entry name" value="GUANYLYL CYCLASE"/>
    <property type="match status" value="1"/>
</dbReference>
<dbReference type="OrthoDB" id="315417at2"/>
<dbReference type="eggNOG" id="COG0745">
    <property type="taxonomic scope" value="Bacteria"/>
</dbReference>
<evidence type="ECO:0000256" key="10">
    <source>
        <dbReference type="ARBA" id="ARBA00022989"/>
    </source>
</evidence>
<evidence type="ECO:0000313" key="22">
    <source>
        <dbReference type="EMBL" id="KKJ00007.1"/>
    </source>
</evidence>
<dbReference type="Proteomes" id="UP000034681">
    <property type="component" value="Unassembled WGS sequence"/>
</dbReference>
<keyword evidence="23" id="KW-1185">Reference proteome</keyword>
<dbReference type="GO" id="GO:0000160">
    <property type="term" value="P:phosphorelay signal transduction system"/>
    <property type="evidence" value="ECO:0007669"/>
    <property type="project" value="InterPro"/>
</dbReference>
<dbReference type="SUPFAM" id="SSF52172">
    <property type="entry name" value="CheY-like"/>
    <property type="match status" value="1"/>
</dbReference>
<keyword evidence="19" id="KW-0175">Coiled coil</keyword>
<feature type="domain" description="Guanylate cyclase" evidence="21">
    <location>
        <begin position="194"/>
        <end position="321"/>
    </location>
</feature>
<keyword evidence="7" id="KW-0547">Nucleotide-binding</keyword>
<evidence type="ECO:0000256" key="17">
    <source>
        <dbReference type="PROSITE-ProRule" id="PRU00169"/>
    </source>
</evidence>
<evidence type="ECO:0000256" key="1">
    <source>
        <dbReference type="ARBA" id="ARBA00001593"/>
    </source>
</evidence>
<dbReference type="InterPro" id="IPR018297">
    <property type="entry name" value="A/G_cyclase_CS"/>
</dbReference>
<evidence type="ECO:0000256" key="5">
    <source>
        <dbReference type="ARBA" id="ARBA00022692"/>
    </source>
</evidence>
<dbReference type="SMART" id="SM00044">
    <property type="entry name" value="CYCc"/>
    <property type="match status" value="1"/>
</dbReference>